<evidence type="ECO:0000313" key="3">
    <source>
        <dbReference type="Proteomes" id="UP000223749"/>
    </source>
</evidence>
<dbReference type="KEGG" id="pgs:CPT03_05880"/>
<gene>
    <name evidence="2" type="ORF">CPT03_05880</name>
</gene>
<reference evidence="2 3" key="1">
    <citation type="submission" date="2017-10" db="EMBL/GenBank/DDBJ databases">
        <title>Whole genome of Pedobacter ginsengisoli T01R-27 isolated from tomato rhizosphere.</title>
        <authorList>
            <person name="Weon H.-Y."/>
            <person name="Lee S.A."/>
            <person name="Sang M.K."/>
            <person name="Song J."/>
        </authorList>
    </citation>
    <scope>NUCLEOTIDE SEQUENCE [LARGE SCALE GENOMIC DNA]</scope>
    <source>
        <strain evidence="2 3">T01R-27</strain>
    </source>
</reference>
<dbReference type="RefSeq" id="WP_099437962.1">
    <property type="nucleotide sequence ID" value="NZ_CP024091.1"/>
</dbReference>
<proteinExistence type="predicted"/>
<evidence type="ECO:0008006" key="4">
    <source>
        <dbReference type="Google" id="ProtNLM"/>
    </source>
</evidence>
<evidence type="ECO:0000313" key="2">
    <source>
        <dbReference type="EMBL" id="ATP56020.1"/>
    </source>
</evidence>
<feature type="signal peptide" evidence="1">
    <location>
        <begin position="1"/>
        <end position="24"/>
    </location>
</feature>
<sequence length="155" mass="17317">MNNLFLKTVAIVLFFVARVNTSNAQQLPSAKLQSNPWTKNQLMEPSVLAKMIEKGQKIRIYNIGVVEDIKGATHLGAASEKQNVEKLSKVLKGLPKNETIVVYCGCCPMDKCPNIRPAFKALNDQKFTKAYLLNLTVNLKTEWINKGYPLAQPVK</sequence>
<keyword evidence="3" id="KW-1185">Reference proteome</keyword>
<evidence type="ECO:0000256" key="1">
    <source>
        <dbReference type="SAM" id="SignalP"/>
    </source>
</evidence>
<name>A0A2D1U340_9SPHI</name>
<dbReference type="EMBL" id="CP024091">
    <property type="protein sequence ID" value="ATP56020.1"/>
    <property type="molecule type" value="Genomic_DNA"/>
</dbReference>
<dbReference type="AlphaFoldDB" id="A0A2D1U340"/>
<protein>
    <recommendedName>
        <fullName evidence="4">Rhodanese domain-containing protein</fullName>
    </recommendedName>
</protein>
<organism evidence="2 3">
    <name type="scientific">Pedobacter ginsengisoli</name>
    <dbReference type="NCBI Taxonomy" id="363852"/>
    <lineage>
        <taxon>Bacteria</taxon>
        <taxon>Pseudomonadati</taxon>
        <taxon>Bacteroidota</taxon>
        <taxon>Sphingobacteriia</taxon>
        <taxon>Sphingobacteriales</taxon>
        <taxon>Sphingobacteriaceae</taxon>
        <taxon>Pedobacter</taxon>
    </lineage>
</organism>
<accession>A0A2D1U340</accession>
<dbReference type="Proteomes" id="UP000223749">
    <property type="component" value="Chromosome"/>
</dbReference>
<dbReference type="InterPro" id="IPR036873">
    <property type="entry name" value="Rhodanese-like_dom_sf"/>
</dbReference>
<keyword evidence="1" id="KW-0732">Signal</keyword>
<dbReference type="OrthoDB" id="760650at2"/>
<feature type="chain" id="PRO_5013642281" description="Rhodanese domain-containing protein" evidence="1">
    <location>
        <begin position="25"/>
        <end position="155"/>
    </location>
</feature>
<dbReference type="SUPFAM" id="SSF52821">
    <property type="entry name" value="Rhodanese/Cell cycle control phosphatase"/>
    <property type="match status" value="1"/>
</dbReference>
<dbReference type="Gene3D" id="3.40.250.10">
    <property type="entry name" value="Rhodanese-like domain"/>
    <property type="match status" value="1"/>
</dbReference>